<dbReference type="PANTHER" id="PTHR33495">
    <property type="entry name" value="ANTI-SIGMA FACTOR ANTAGONIST TM_1081-RELATED-RELATED"/>
    <property type="match status" value="1"/>
</dbReference>
<dbReference type="RefSeq" id="WP_184816717.1">
    <property type="nucleotide sequence ID" value="NZ_JACHJQ010000016.1"/>
</dbReference>
<proteinExistence type="inferred from homology"/>
<dbReference type="GO" id="GO:0043856">
    <property type="term" value="F:anti-sigma factor antagonist activity"/>
    <property type="evidence" value="ECO:0007669"/>
    <property type="project" value="InterPro"/>
</dbReference>
<dbReference type="InterPro" id="IPR003658">
    <property type="entry name" value="Anti-sigma_ant"/>
</dbReference>
<dbReference type="PROSITE" id="PS50801">
    <property type="entry name" value="STAS"/>
    <property type="match status" value="1"/>
</dbReference>
<dbReference type="Gene3D" id="3.30.750.24">
    <property type="entry name" value="STAS domain"/>
    <property type="match status" value="1"/>
</dbReference>
<dbReference type="Proteomes" id="UP000520767">
    <property type="component" value="Unassembled WGS sequence"/>
</dbReference>
<dbReference type="InterPro" id="IPR002645">
    <property type="entry name" value="STAS_dom"/>
</dbReference>
<dbReference type="PANTHER" id="PTHR33495:SF13">
    <property type="entry name" value="ANTI-SIGMA-F FACTOR ANTAGONIST RSFB"/>
    <property type="match status" value="1"/>
</dbReference>
<organism evidence="4 5">
    <name type="scientific">Actinophytocola algeriensis</name>
    <dbReference type="NCBI Taxonomy" id="1768010"/>
    <lineage>
        <taxon>Bacteria</taxon>
        <taxon>Bacillati</taxon>
        <taxon>Actinomycetota</taxon>
        <taxon>Actinomycetes</taxon>
        <taxon>Pseudonocardiales</taxon>
        <taxon>Pseudonocardiaceae</taxon>
    </lineage>
</organism>
<keyword evidence="5" id="KW-1185">Reference proteome</keyword>
<dbReference type="Pfam" id="PF01740">
    <property type="entry name" value="STAS"/>
    <property type="match status" value="1"/>
</dbReference>
<evidence type="ECO:0000313" key="4">
    <source>
        <dbReference type="EMBL" id="MBB4912755.1"/>
    </source>
</evidence>
<evidence type="ECO:0000256" key="2">
    <source>
        <dbReference type="RuleBase" id="RU003749"/>
    </source>
</evidence>
<accession>A0A7W7QFK3</accession>
<dbReference type="InterPro" id="IPR036513">
    <property type="entry name" value="STAS_dom_sf"/>
</dbReference>
<evidence type="ECO:0000256" key="1">
    <source>
        <dbReference type="ARBA" id="ARBA00009013"/>
    </source>
</evidence>
<dbReference type="AlphaFoldDB" id="A0A7W7QFK3"/>
<sequence>MRDIDNHTVILRVHGEVDMLTTPVLVEQLRAAEALLSPPVPVLVDLTGVTFLASAGLSALVEYGERYAELGSQLRVVATDRAVIRPITVTGLHELLPVFPTEQEALQRFPG</sequence>
<feature type="domain" description="STAS" evidence="3">
    <location>
        <begin position="1"/>
        <end position="109"/>
    </location>
</feature>
<gene>
    <name evidence="4" type="ORF">FHR82_009029</name>
</gene>
<dbReference type="NCBIfam" id="TIGR00377">
    <property type="entry name" value="ant_ant_sig"/>
    <property type="match status" value="1"/>
</dbReference>
<comment type="caution">
    <text evidence="4">The sequence shown here is derived from an EMBL/GenBank/DDBJ whole genome shotgun (WGS) entry which is preliminary data.</text>
</comment>
<evidence type="ECO:0000313" key="5">
    <source>
        <dbReference type="Proteomes" id="UP000520767"/>
    </source>
</evidence>
<comment type="similarity">
    <text evidence="1 2">Belongs to the anti-sigma-factor antagonist family.</text>
</comment>
<reference evidence="4 5" key="1">
    <citation type="submission" date="2020-08" db="EMBL/GenBank/DDBJ databases">
        <title>Genomic Encyclopedia of Type Strains, Phase III (KMG-III): the genomes of soil and plant-associated and newly described type strains.</title>
        <authorList>
            <person name="Whitman W."/>
        </authorList>
    </citation>
    <scope>NUCLEOTIDE SEQUENCE [LARGE SCALE GENOMIC DNA]</scope>
    <source>
        <strain evidence="4 5">CECT 8960</strain>
    </source>
</reference>
<evidence type="ECO:0000259" key="3">
    <source>
        <dbReference type="PROSITE" id="PS50801"/>
    </source>
</evidence>
<name>A0A7W7QFK3_9PSEU</name>
<dbReference type="CDD" id="cd07043">
    <property type="entry name" value="STAS_anti-anti-sigma_factors"/>
    <property type="match status" value="1"/>
</dbReference>
<dbReference type="EMBL" id="JACHJQ010000016">
    <property type="protein sequence ID" value="MBB4912755.1"/>
    <property type="molecule type" value="Genomic_DNA"/>
</dbReference>
<protein>
    <recommendedName>
        <fullName evidence="2">Anti-sigma factor antagonist</fullName>
    </recommendedName>
</protein>
<dbReference type="SUPFAM" id="SSF52091">
    <property type="entry name" value="SpoIIaa-like"/>
    <property type="match status" value="1"/>
</dbReference>